<sequence>MPGDGDGGLVDGEGGAGVWAWSPRSSWAGPVGVGLWLVGTGTAPGTQSGEGASEGPFRESSGEPLDGAVSAEGGADLGRGSWPVSRGLPAEVMRSMAEGEADRAAAAMVTAAAPASRGPFQPPVSQDHRPGRDASAVRSLIRCSPSGAGVSCSASARRARRRRSAWKSPEVKIAPERCGARPSRAPCGSSPRRG</sequence>
<gene>
    <name evidence="2" type="ORF">GCM10010439_55120</name>
</gene>
<reference evidence="2 3" key="1">
    <citation type="journal article" date="2019" name="Int. J. Syst. Evol. Microbiol.">
        <title>The Global Catalogue of Microorganisms (GCM) 10K type strain sequencing project: providing services to taxonomists for standard genome sequencing and annotation.</title>
        <authorList>
            <consortium name="The Broad Institute Genomics Platform"/>
            <consortium name="The Broad Institute Genome Sequencing Center for Infectious Disease"/>
            <person name="Wu L."/>
            <person name="Ma J."/>
        </authorList>
    </citation>
    <scope>NUCLEOTIDE SEQUENCE [LARGE SCALE GENOMIC DNA]</scope>
    <source>
        <strain evidence="2 3">JCM 8201</strain>
    </source>
</reference>
<keyword evidence="3" id="KW-1185">Reference proteome</keyword>
<proteinExistence type="predicted"/>
<comment type="caution">
    <text evidence="2">The sequence shown here is derived from an EMBL/GenBank/DDBJ whole genome shotgun (WGS) entry which is preliminary data.</text>
</comment>
<feature type="region of interest" description="Disordered" evidence="1">
    <location>
        <begin position="1"/>
        <end position="23"/>
    </location>
</feature>
<feature type="region of interest" description="Disordered" evidence="1">
    <location>
        <begin position="38"/>
        <end position="87"/>
    </location>
</feature>
<evidence type="ECO:0000256" key="1">
    <source>
        <dbReference type="SAM" id="MobiDB-lite"/>
    </source>
</evidence>
<evidence type="ECO:0000313" key="3">
    <source>
        <dbReference type="Proteomes" id="UP001501842"/>
    </source>
</evidence>
<accession>A0ABN3UJE8</accession>
<feature type="compositionally biased region" description="Basic and acidic residues" evidence="1">
    <location>
        <begin position="169"/>
        <end position="179"/>
    </location>
</feature>
<name>A0ABN3UJE8_9ACTN</name>
<organism evidence="2 3">
    <name type="scientific">Actinocorallia aurantiaca</name>
    <dbReference type="NCBI Taxonomy" id="46204"/>
    <lineage>
        <taxon>Bacteria</taxon>
        <taxon>Bacillati</taxon>
        <taxon>Actinomycetota</taxon>
        <taxon>Actinomycetes</taxon>
        <taxon>Streptosporangiales</taxon>
        <taxon>Thermomonosporaceae</taxon>
        <taxon>Actinocorallia</taxon>
    </lineage>
</organism>
<feature type="compositionally biased region" description="Gly residues" evidence="1">
    <location>
        <begin position="1"/>
        <end position="17"/>
    </location>
</feature>
<protein>
    <submittedName>
        <fullName evidence="2">Uncharacterized protein</fullName>
    </submittedName>
</protein>
<dbReference type="EMBL" id="BAAATZ010000027">
    <property type="protein sequence ID" value="GAA2733922.1"/>
    <property type="molecule type" value="Genomic_DNA"/>
</dbReference>
<evidence type="ECO:0000313" key="2">
    <source>
        <dbReference type="EMBL" id="GAA2733922.1"/>
    </source>
</evidence>
<feature type="compositionally biased region" description="Low complexity" evidence="1">
    <location>
        <begin position="105"/>
        <end position="115"/>
    </location>
</feature>
<dbReference type="Proteomes" id="UP001501842">
    <property type="component" value="Unassembled WGS sequence"/>
</dbReference>
<feature type="region of interest" description="Disordered" evidence="1">
    <location>
        <begin position="105"/>
        <end position="194"/>
    </location>
</feature>